<evidence type="ECO:0000313" key="10">
    <source>
        <dbReference type="Proteomes" id="UP000321234"/>
    </source>
</evidence>
<keyword evidence="10" id="KW-1185">Reference proteome</keyword>
<reference evidence="9 10" key="1">
    <citation type="submission" date="2019-07" db="EMBL/GenBank/DDBJ databases">
        <title>Quadrisphaera sp. strain DD2A genome sequencing and assembly.</title>
        <authorList>
            <person name="Kim I."/>
        </authorList>
    </citation>
    <scope>NUCLEOTIDE SEQUENCE [LARGE SCALE GENOMIC DNA]</scope>
    <source>
        <strain evidence="9 10">DD2A</strain>
    </source>
</reference>
<feature type="transmembrane region" description="Helical" evidence="7">
    <location>
        <begin position="381"/>
        <end position="405"/>
    </location>
</feature>
<feature type="transmembrane region" description="Helical" evidence="7">
    <location>
        <begin position="324"/>
        <end position="343"/>
    </location>
</feature>
<comment type="caution">
    <text evidence="9">The sequence shown here is derived from an EMBL/GenBank/DDBJ whole genome shotgun (WGS) entry which is preliminary data.</text>
</comment>
<dbReference type="PANTHER" id="PTHR23517:SF13">
    <property type="entry name" value="MAJOR FACILITATOR SUPERFAMILY MFS_1"/>
    <property type="match status" value="1"/>
</dbReference>
<feature type="transmembrane region" description="Helical" evidence="7">
    <location>
        <begin position="299"/>
        <end position="318"/>
    </location>
</feature>
<keyword evidence="6 7" id="KW-0472">Membrane</keyword>
<feature type="transmembrane region" description="Helical" evidence="7">
    <location>
        <begin position="88"/>
        <end position="107"/>
    </location>
</feature>
<keyword evidence="2" id="KW-0813">Transport</keyword>
<evidence type="ECO:0000259" key="8">
    <source>
        <dbReference type="PROSITE" id="PS50850"/>
    </source>
</evidence>
<evidence type="ECO:0000256" key="6">
    <source>
        <dbReference type="ARBA" id="ARBA00023136"/>
    </source>
</evidence>
<proteinExistence type="predicted"/>
<dbReference type="PANTHER" id="PTHR23517">
    <property type="entry name" value="RESISTANCE PROTEIN MDTM, PUTATIVE-RELATED-RELATED"/>
    <property type="match status" value="1"/>
</dbReference>
<protein>
    <submittedName>
        <fullName evidence="9">MFS transporter</fullName>
    </submittedName>
</protein>
<evidence type="ECO:0000256" key="4">
    <source>
        <dbReference type="ARBA" id="ARBA00022692"/>
    </source>
</evidence>
<dbReference type="Gene3D" id="1.20.1250.20">
    <property type="entry name" value="MFS general substrate transporter like domains"/>
    <property type="match status" value="1"/>
</dbReference>
<evidence type="ECO:0000256" key="3">
    <source>
        <dbReference type="ARBA" id="ARBA00022475"/>
    </source>
</evidence>
<keyword evidence="5 7" id="KW-1133">Transmembrane helix</keyword>
<dbReference type="EMBL" id="VKAC01000003">
    <property type="protein sequence ID" value="TXR57089.1"/>
    <property type="molecule type" value="Genomic_DNA"/>
</dbReference>
<dbReference type="SUPFAM" id="SSF103473">
    <property type="entry name" value="MFS general substrate transporter"/>
    <property type="match status" value="1"/>
</dbReference>
<feature type="transmembrane region" description="Helical" evidence="7">
    <location>
        <begin position="113"/>
        <end position="135"/>
    </location>
</feature>
<keyword evidence="3" id="KW-1003">Cell membrane</keyword>
<dbReference type="PROSITE" id="PS50850">
    <property type="entry name" value="MFS"/>
    <property type="match status" value="1"/>
</dbReference>
<dbReference type="Pfam" id="PF07690">
    <property type="entry name" value="MFS_1"/>
    <property type="match status" value="1"/>
</dbReference>
<evidence type="ECO:0000256" key="2">
    <source>
        <dbReference type="ARBA" id="ARBA00022448"/>
    </source>
</evidence>
<dbReference type="RefSeq" id="WP_147925510.1">
    <property type="nucleotide sequence ID" value="NZ_VKAC01000003.1"/>
</dbReference>
<dbReference type="InterPro" id="IPR020846">
    <property type="entry name" value="MFS_dom"/>
</dbReference>
<feature type="transmembrane region" description="Helical" evidence="7">
    <location>
        <begin position="175"/>
        <end position="197"/>
    </location>
</feature>
<dbReference type="InterPro" id="IPR050171">
    <property type="entry name" value="MFS_Transporters"/>
</dbReference>
<feature type="transmembrane region" description="Helical" evidence="7">
    <location>
        <begin position="54"/>
        <end position="76"/>
    </location>
</feature>
<comment type="subcellular location">
    <subcellularLocation>
        <location evidence="1">Cell membrane</location>
        <topology evidence="1">Multi-pass membrane protein</topology>
    </subcellularLocation>
</comment>
<evidence type="ECO:0000313" key="9">
    <source>
        <dbReference type="EMBL" id="TXR57089.1"/>
    </source>
</evidence>
<dbReference type="GO" id="GO:0022857">
    <property type="term" value="F:transmembrane transporter activity"/>
    <property type="evidence" value="ECO:0007669"/>
    <property type="project" value="InterPro"/>
</dbReference>
<feature type="transmembrane region" description="Helical" evidence="7">
    <location>
        <begin position="266"/>
        <end position="287"/>
    </location>
</feature>
<feature type="transmembrane region" description="Helical" evidence="7">
    <location>
        <begin position="147"/>
        <end position="169"/>
    </location>
</feature>
<feature type="domain" description="Major facilitator superfamily (MFS) profile" evidence="8">
    <location>
        <begin position="22"/>
        <end position="410"/>
    </location>
</feature>
<dbReference type="Proteomes" id="UP000321234">
    <property type="component" value="Unassembled WGS sequence"/>
</dbReference>
<evidence type="ECO:0000256" key="1">
    <source>
        <dbReference type="ARBA" id="ARBA00004651"/>
    </source>
</evidence>
<organism evidence="9 10">
    <name type="scientific">Quadrisphaera setariae</name>
    <dbReference type="NCBI Taxonomy" id="2593304"/>
    <lineage>
        <taxon>Bacteria</taxon>
        <taxon>Bacillati</taxon>
        <taxon>Actinomycetota</taxon>
        <taxon>Actinomycetes</taxon>
        <taxon>Kineosporiales</taxon>
        <taxon>Kineosporiaceae</taxon>
        <taxon>Quadrisphaera</taxon>
    </lineage>
</organism>
<sequence>MDTQPHPSRTRSRGPRWGRGPAFALVGVLVLLFLAASAAPSPLYPVWAAQWGATPGALTAVFAVYALTLLAALLVFGRASDVVGRRPVLLVATALELVSLLVFLTASDVALLLLARAVQGVATGLAIGTAGAALLDLAPPQRPALGALVNSAAPTFGLGLGALGSGAVVELAAGPAGLVFGALATLVAVVLVALVALPETAGEGPGPDRRAALLRSLRPSAAVPAASRRRFAAAVPVFVATWALGALQLSLGPSVAREVLHVEHPLAGAALVASFSVAGGTAALLGARASSRALELRGALALGGGSLVSTAGLLTASLPAYATGTVLAGAGFGAAFAGALRAVAATAAADRRGSLLTSVYVVSYLAFSLPALAAGELSGRVGLLPVVAVYTGAVVVLAAAAALVAGRAPAPAGPALRTSPTCSQAQTP</sequence>
<accession>A0A5C8ZIX2</accession>
<feature type="transmembrane region" description="Helical" evidence="7">
    <location>
        <begin position="231"/>
        <end position="251"/>
    </location>
</feature>
<dbReference type="InterPro" id="IPR036259">
    <property type="entry name" value="MFS_trans_sf"/>
</dbReference>
<dbReference type="OrthoDB" id="3177957at2"/>
<name>A0A5C8ZIX2_9ACTN</name>
<feature type="transmembrane region" description="Helical" evidence="7">
    <location>
        <begin position="355"/>
        <end position="375"/>
    </location>
</feature>
<evidence type="ECO:0000256" key="7">
    <source>
        <dbReference type="SAM" id="Phobius"/>
    </source>
</evidence>
<keyword evidence="4 7" id="KW-0812">Transmembrane</keyword>
<evidence type="ECO:0000256" key="5">
    <source>
        <dbReference type="ARBA" id="ARBA00022989"/>
    </source>
</evidence>
<gene>
    <name evidence="9" type="ORF">FMM08_06355</name>
</gene>
<dbReference type="GO" id="GO:0005886">
    <property type="term" value="C:plasma membrane"/>
    <property type="evidence" value="ECO:0007669"/>
    <property type="project" value="UniProtKB-SubCell"/>
</dbReference>
<dbReference type="AlphaFoldDB" id="A0A5C8ZIX2"/>
<dbReference type="InterPro" id="IPR011701">
    <property type="entry name" value="MFS"/>
</dbReference>